<dbReference type="Gramene" id="rna34610">
    <property type="protein sequence ID" value="RHN50336.1"/>
    <property type="gene ID" value="gene34610"/>
</dbReference>
<dbReference type="GO" id="GO:0010073">
    <property type="term" value="P:meristem maintenance"/>
    <property type="evidence" value="ECO:0007669"/>
    <property type="project" value="InterPro"/>
</dbReference>
<gene>
    <name evidence="2" type="ORF">MtrunA17_Chr6g0456331</name>
</gene>
<evidence type="ECO:0000259" key="1">
    <source>
        <dbReference type="Pfam" id="PF10536"/>
    </source>
</evidence>
<evidence type="ECO:0000313" key="3">
    <source>
        <dbReference type="Proteomes" id="UP000265566"/>
    </source>
</evidence>
<dbReference type="InterPro" id="IPR044824">
    <property type="entry name" value="MAIN-like"/>
</dbReference>
<dbReference type="Proteomes" id="UP000265566">
    <property type="component" value="Chromosome 6"/>
</dbReference>
<dbReference type="GO" id="GO:0008483">
    <property type="term" value="F:transaminase activity"/>
    <property type="evidence" value="ECO:0007669"/>
    <property type="project" value="UniProtKB-KW"/>
</dbReference>
<keyword evidence="2" id="KW-0032">Aminotransferase</keyword>
<sequence length="129" mass="14556">MDELDSWTWGGMRLAFLYEQLSLTSDSFVVSCGGYMTLLVGCTLANFSNIIPRIDDDAYNTTVSPLVSQWKPPRDFSNPGHYRAAIDSLDHSHVTWRPYETRRHITPFEDICCGFLGSTGMSRLFPGLL</sequence>
<reference evidence="3" key="1">
    <citation type="journal article" date="2018" name="Nat. Plants">
        <title>Whole-genome landscape of Medicago truncatula symbiotic genes.</title>
        <authorList>
            <person name="Pecrix Y."/>
            <person name="Staton S.E."/>
            <person name="Sallet E."/>
            <person name="Lelandais-Briere C."/>
            <person name="Moreau S."/>
            <person name="Carrere S."/>
            <person name="Blein T."/>
            <person name="Jardinaud M.F."/>
            <person name="Latrasse D."/>
            <person name="Zouine M."/>
            <person name="Zahm M."/>
            <person name="Kreplak J."/>
            <person name="Mayjonade B."/>
            <person name="Satge C."/>
            <person name="Perez M."/>
            <person name="Cauet S."/>
            <person name="Marande W."/>
            <person name="Chantry-Darmon C."/>
            <person name="Lopez-Roques C."/>
            <person name="Bouchez O."/>
            <person name="Berard A."/>
            <person name="Debelle F."/>
            <person name="Munos S."/>
            <person name="Bendahmane A."/>
            <person name="Berges H."/>
            <person name="Niebel A."/>
            <person name="Buitink J."/>
            <person name="Frugier F."/>
            <person name="Benhamed M."/>
            <person name="Crespi M."/>
            <person name="Gouzy J."/>
            <person name="Gamas P."/>
        </authorList>
    </citation>
    <scope>NUCLEOTIDE SEQUENCE [LARGE SCALE GENOMIC DNA]</scope>
    <source>
        <strain evidence="3">cv. Jemalong A17</strain>
    </source>
</reference>
<evidence type="ECO:0000313" key="2">
    <source>
        <dbReference type="EMBL" id="RHN50336.1"/>
    </source>
</evidence>
<protein>
    <submittedName>
        <fullName evidence="2">Putative aminotransferase-like, plant mobile domain-containing protein</fullName>
    </submittedName>
</protein>
<feature type="domain" description="Aminotransferase-like plant mobile" evidence="1">
    <location>
        <begin position="2"/>
        <end position="105"/>
    </location>
</feature>
<name>A0A396HAT6_MEDTR</name>
<dbReference type="PANTHER" id="PTHR46033:SF1">
    <property type="entry name" value="PROTEIN MAIN-LIKE 2"/>
    <property type="match status" value="1"/>
</dbReference>
<dbReference type="InterPro" id="IPR019557">
    <property type="entry name" value="AminoTfrase-like_pln_mobile"/>
</dbReference>
<organism evidence="2 3">
    <name type="scientific">Medicago truncatula</name>
    <name type="common">Barrel medic</name>
    <name type="synonym">Medicago tribuloides</name>
    <dbReference type="NCBI Taxonomy" id="3880"/>
    <lineage>
        <taxon>Eukaryota</taxon>
        <taxon>Viridiplantae</taxon>
        <taxon>Streptophyta</taxon>
        <taxon>Embryophyta</taxon>
        <taxon>Tracheophyta</taxon>
        <taxon>Spermatophyta</taxon>
        <taxon>Magnoliopsida</taxon>
        <taxon>eudicotyledons</taxon>
        <taxon>Gunneridae</taxon>
        <taxon>Pentapetalae</taxon>
        <taxon>rosids</taxon>
        <taxon>fabids</taxon>
        <taxon>Fabales</taxon>
        <taxon>Fabaceae</taxon>
        <taxon>Papilionoideae</taxon>
        <taxon>50 kb inversion clade</taxon>
        <taxon>NPAAA clade</taxon>
        <taxon>Hologalegina</taxon>
        <taxon>IRL clade</taxon>
        <taxon>Trifolieae</taxon>
        <taxon>Medicago</taxon>
    </lineage>
</organism>
<dbReference type="Pfam" id="PF10536">
    <property type="entry name" value="PMD"/>
    <property type="match status" value="1"/>
</dbReference>
<keyword evidence="2" id="KW-0808">Transferase</keyword>
<comment type="caution">
    <text evidence="2">The sequence shown here is derived from an EMBL/GenBank/DDBJ whole genome shotgun (WGS) entry which is preliminary data.</text>
</comment>
<dbReference type="PANTHER" id="PTHR46033">
    <property type="entry name" value="PROTEIN MAIN-LIKE 2"/>
    <property type="match status" value="1"/>
</dbReference>
<dbReference type="AlphaFoldDB" id="A0A396HAT6"/>
<dbReference type="EMBL" id="PSQE01000006">
    <property type="protein sequence ID" value="RHN50336.1"/>
    <property type="molecule type" value="Genomic_DNA"/>
</dbReference>
<accession>A0A396HAT6</accession>
<proteinExistence type="predicted"/>